<comment type="caution">
    <text evidence="3">The sequence shown here is derived from an EMBL/GenBank/DDBJ whole genome shotgun (WGS) entry which is preliminary data.</text>
</comment>
<accession>A0AAD9WA27</accession>
<evidence type="ECO:0000313" key="3">
    <source>
        <dbReference type="EMBL" id="KAK2615363.1"/>
    </source>
</evidence>
<sequence length="121" mass="13129">MKATFLMTLISLVALAAANPVPDAQPEPVPVARPDSSADSEPGNLSKRDNWCTLYPTVSSAPCYYGPGTNGVRTTITPTSGRFGVRCLINNKWDYIPGWGCYVDRKYTNTGCESAFAPFLF</sequence>
<feature type="signal peptide" evidence="2">
    <location>
        <begin position="1"/>
        <end position="18"/>
    </location>
</feature>
<organism evidence="3 4">
    <name type="scientific">Phomopsis amygdali</name>
    <name type="common">Fusicoccum amygdali</name>
    <dbReference type="NCBI Taxonomy" id="1214568"/>
    <lineage>
        <taxon>Eukaryota</taxon>
        <taxon>Fungi</taxon>
        <taxon>Dikarya</taxon>
        <taxon>Ascomycota</taxon>
        <taxon>Pezizomycotina</taxon>
        <taxon>Sordariomycetes</taxon>
        <taxon>Sordariomycetidae</taxon>
        <taxon>Diaporthales</taxon>
        <taxon>Diaporthaceae</taxon>
        <taxon>Diaporthe</taxon>
    </lineage>
</organism>
<feature type="region of interest" description="Disordered" evidence="1">
    <location>
        <begin position="21"/>
        <end position="49"/>
    </location>
</feature>
<reference evidence="3" key="1">
    <citation type="submission" date="2023-06" db="EMBL/GenBank/DDBJ databases">
        <authorList>
            <person name="Noh H."/>
        </authorList>
    </citation>
    <scope>NUCLEOTIDE SEQUENCE</scope>
    <source>
        <strain evidence="3">DUCC20226</strain>
    </source>
</reference>
<gene>
    <name evidence="3" type="ORF">N8I77_002125</name>
</gene>
<dbReference type="AlphaFoldDB" id="A0AAD9WA27"/>
<evidence type="ECO:0000256" key="1">
    <source>
        <dbReference type="SAM" id="MobiDB-lite"/>
    </source>
</evidence>
<dbReference type="Proteomes" id="UP001265746">
    <property type="component" value="Unassembled WGS sequence"/>
</dbReference>
<keyword evidence="2" id="KW-0732">Signal</keyword>
<protein>
    <submittedName>
        <fullName evidence="3">Uncharacterized protein</fullName>
    </submittedName>
</protein>
<evidence type="ECO:0000256" key="2">
    <source>
        <dbReference type="SAM" id="SignalP"/>
    </source>
</evidence>
<proteinExistence type="predicted"/>
<name>A0AAD9WA27_PHOAM</name>
<dbReference type="EMBL" id="JAUJFL010000001">
    <property type="protein sequence ID" value="KAK2615363.1"/>
    <property type="molecule type" value="Genomic_DNA"/>
</dbReference>
<evidence type="ECO:0000313" key="4">
    <source>
        <dbReference type="Proteomes" id="UP001265746"/>
    </source>
</evidence>
<keyword evidence="4" id="KW-1185">Reference proteome</keyword>
<feature type="chain" id="PRO_5041935627" evidence="2">
    <location>
        <begin position="19"/>
        <end position="121"/>
    </location>
</feature>